<dbReference type="OrthoDB" id="7457311at2759"/>
<keyword evidence="2" id="KW-1185">Reference proteome</keyword>
<reference evidence="1 2" key="1">
    <citation type="journal article" date="2019" name="Commun. Biol.">
        <title>The bagworm genome reveals a unique fibroin gene that provides high tensile strength.</title>
        <authorList>
            <person name="Kono N."/>
            <person name="Nakamura H."/>
            <person name="Ohtoshi R."/>
            <person name="Tomita M."/>
            <person name="Numata K."/>
            <person name="Arakawa K."/>
        </authorList>
    </citation>
    <scope>NUCLEOTIDE SEQUENCE [LARGE SCALE GENOMIC DNA]</scope>
</reference>
<evidence type="ECO:0000313" key="1">
    <source>
        <dbReference type="EMBL" id="GBP89693.1"/>
    </source>
</evidence>
<name>A0A4C1ZSG7_EUMVA</name>
<dbReference type="Proteomes" id="UP000299102">
    <property type="component" value="Unassembled WGS sequence"/>
</dbReference>
<accession>A0A4C1ZSG7</accession>
<dbReference type="EMBL" id="BGZK01002020">
    <property type="protein sequence ID" value="GBP89693.1"/>
    <property type="molecule type" value="Genomic_DNA"/>
</dbReference>
<evidence type="ECO:0000313" key="2">
    <source>
        <dbReference type="Proteomes" id="UP000299102"/>
    </source>
</evidence>
<organism evidence="1 2">
    <name type="scientific">Eumeta variegata</name>
    <name type="common">Bagworm moth</name>
    <name type="synonym">Eumeta japonica</name>
    <dbReference type="NCBI Taxonomy" id="151549"/>
    <lineage>
        <taxon>Eukaryota</taxon>
        <taxon>Metazoa</taxon>
        <taxon>Ecdysozoa</taxon>
        <taxon>Arthropoda</taxon>
        <taxon>Hexapoda</taxon>
        <taxon>Insecta</taxon>
        <taxon>Pterygota</taxon>
        <taxon>Neoptera</taxon>
        <taxon>Endopterygota</taxon>
        <taxon>Lepidoptera</taxon>
        <taxon>Glossata</taxon>
        <taxon>Ditrysia</taxon>
        <taxon>Tineoidea</taxon>
        <taxon>Psychidae</taxon>
        <taxon>Oiketicinae</taxon>
        <taxon>Eumeta</taxon>
    </lineage>
</organism>
<comment type="caution">
    <text evidence="1">The sequence shown here is derived from an EMBL/GenBank/DDBJ whole genome shotgun (WGS) entry which is preliminary data.</text>
</comment>
<gene>
    <name evidence="1" type="ORF">EVAR_60993_1</name>
</gene>
<proteinExistence type="predicted"/>
<protein>
    <submittedName>
        <fullName evidence="1">Uncharacterized protein</fullName>
    </submittedName>
</protein>
<dbReference type="AlphaFoldDB" id="A0A4C1ZSG7"/>
<sequence length="164" mass="18971">MKITIYFNSPFLVGSLVHECYKLRKTIRLLARYRFDNNAAPNLKFFSYLNVLNLKLQKQGQLVNGLYNHLKAFQNKIRLWDAHIPSGNSYYFTTLSVYENIAYVQYAEELEFSLRSRHLARHTPAESGTDDSEIAFFITNTRPRFSAPALYSNPRVGVGHGCLR</sequence>